<dbReference type="PANTHER" id="PTHR31973">
    <property type="entry name" value="POLYPROTEIN, PUTATIVE-RELATED"/>
    <property type="match status" value="1"/>
</dbReference>
<dbReference type="Pfam" id="PF10551">
    <property type="entry name" value="MULE"/>
    <property type="match status" value="1"/>
</dbReference>
<evidence type="ECO:0000259" key="1">
    <source>
        <dbReference type="Pfam" id="PF10551"/>
    </source>
</evidence>
<evidence type="ECO:0000313" key="2">
    <source>
        <dbReference type="Proteomes" id="UP001515500"/>
    </source>
</evidence>
<accession>A0AB40BWQ9</accession>
<dbReference type="GeneID" id="120268678"/>
<gene>
    <name evidence="3" type="primary">LOC120268678</name>
</gene>
<keyword evidence="2" id="KW-1185">Reference proteome</keyword>
<dbReference type="PANTHER" id="PTHR31973:SF166">
    <property type="entry name" value="OS10G0104700 PROTEIN"/>
    <property type="match status" value="1"/>
</dbReference>
<organism evidence="2 3">
    <name type="scientific">Dioscorea cayennensis subsp. rotundata</name>
    <name type="common">White Guinea yam</name>
    <name type="synonym">Dioscorea rotundata</name>
    <dbReference type="NCBI Taxonomy" id="55577"/>
    <lineage>
        <taxon>Eukaryota</taxon>
        <taxon>Viridiplantae</taxon>
        <taxon>Streptophyta</taxon>
        <taxon>Embryophyta</taxon>
        <taxon>Tracheophyta</taxon>
        <taxon>Spermatophyta</taxon>
        <taxon>Magnoliopsida</taxon>
        <taxon>Liliopsida</taxon>
        <taxon>Dioscoreales</taxon>
        <taxon>Dioscoreaceae</taxon>
        <taxon>Dioscorea</taxon>
    </lineage>
</organism>
<protein>
    <submittedName>
        <fullName evidence="3">Uncharacterized protein LOC120268678</fullName>
    </submittedName>
</protein>
<dbReference type="InterPro" id="IPR018289">
    <property type="entry name" value="MULE_transposase_dom"/>
</dbReference>
<evidence type="ECO:0000313" key="3">
    <source>
        <dbReference type="RefSeq" id="XP_039131906.1"/>
    </source>
</evidence>
<proteinExistence type="predicted"/>
<name>A0AB40BWQ9_DIOCR</name>
<dbReference type="Proteomes" id="UP001515500">
    <property type="component" value="Chromosome 9"/>
</dbReference>
<dbReference type="AlphaFoldDB" id="A0AB40BWQ9"/>
<feature type="domain" description="MULE transposase" evidence="1">
    <location>
        <begin position="11"/>
        <end position="92"/>
    </location>
</feature>
<reference evidence="3" key="1">
    <citation type="submission" date="2025-08" db="UniProtKB">
        <authorList>
            <consortium name="RefSeq"/>
        </authorList>
    </citation>
    <scope>IDENTIFICATION</scope>
</reference>
<dbReference type="RefSeq" id="XP_039131906.1">
    <property type="nucleotide sequence ID" value="XM_039275972.1"/>
</dbReference>
<sequence>MGFKRAYRPLLFLDGTNLLGKYQGTLLGTTGEDGNIGFFHVTFSIVDNETDGNWTWFILKLGDALYDKVDYEEIITFVSDQSKGLMNSIAKVSIAKEFNDSVNKLQPTSPEAYHWLIHESDMSHWFKMICMLCTRREQVNKWEIYLCPDIYSKVEILVMESRNLHVSRYVNDRYEVIDQYSNSTDTNVYRFISGYFTVNNYKLTYKEAIFHVPDHEKLMDDNQELRLCLLVTRIFLLGHNESHVTRIFLLGHKQCQWSRDGGALIRIWYSLQ</sequence>